<evidence type="ECO:0000256" key="1">
    <source>
        <dbReference type="ARBA" id="ARBA00022723"/>
    </source>
</evidence>
<evidence type="ECO:0000259" key="4">
    <source>
        <dbReference type="PROSITE" id="PS51379"/>
    </source>
</evidence>
<evidence type="ECO:0000256" key="3">
    <source>
        <dbReference type="ARBA" id="ARBA00023014"/>
    </source>
</evidence>
<comment type="caution">
    <text evidence="5">The sequence shown here is derived from an EMBL/GenBank/DDBJ whole genome shotgun (WGS) entry which is preliminary data.</text>
</comment>
<gene>
    <name evidence="5" type="ORF">KQI82_13235</name>
</gene>
<keyword evidence="3" id="KW-0411">Iron-sulfur</keyword>
<name>A0ABS6FC68_9FIRM</name>
<dbReference type="Pfam" id="PF13534">
    <property type="entry name" value="Fer4_17"/>
    <property type="match status" value="1"/>
</dbReference>
<dbReference type="InterPro" id="IPR053135">
    <property type="entry name" value="AKR2_Oxidoreductase"/>
</dbReference>
<dbReference type="PANTHER" id="PTHR43312">
    <property type="entry name" value="D-THREO-ALDOSE 1-DEHYDROGENASE"/>
    <property type="match status" value="1"/>
</dbReference>
<evidence type="ECO:0000313" key="6">
    <source>
        <dbReference type="Proteomes" id="UP000787672"/>
    </source>
</evidence>
<keyword evidence="2" id="KW-0408">Iron</keyword>
<keyword evidence="1" id="KW-0479">Metal-binding</keyword>
<protein>
    <submittedName>
        <fullName evidence="5">Aldo/keto reductase</fullName>
    </submittedName>
</protein>
<evidence type="ECO:0000256" key="2">
    <source>
        <dbReference type="ARBA" id="ARBA00023004"/>
    </source>
</evidence>
<sequence>MVKVRLGKTELWVTKTAFGALPIQRIDHAASKKLLRRAYDAGINYFDTANAYSDSEEKIGEALSDVRHNIVISTKSGGTDKETVRRHIETSLRRMKTDYIDLFQFHNPAVLPDINDPDGPFAAALEAKEKGYVRHIGITNHRLSVAHQALDSGNFETLQFPFCYLATDRDMELVNRCRQEDVGFIAMKGLSGGMLSNAEACFAFMQHYDNVVPIWGIQHEWELDQWLELRERGAKMTPELLAVIEKDRAELAQNFCRSCGYCQPCTVGIDIPQAARMAMLLRRAVYQDYITDEWYAKMHKIEECVHCDVCKSRCPYELDIPNLLQEMLKDYDAFYARHKNG</sequence>
<dbReference type="InterPro" id="IPR017900">
    <property type="entry name" value="4Fe4S_Fe_S_CS"/>
</dbReference>
<dbReference type="InterPro" id="IPR017896">
    <property type="entry name" value="4Fe4S_Fe-S-bd"/>
</dbReference>
<keyword evidence="6" id="KW-1185">Reference proteome</keyword>
<feature type="domain" description="4Fe-4S ferredoxin-type" evidence="4">
    <location>
        <begin position="294"/>
        <end position="326"/>
    </location>
</feature>
<dbReference type="EMBL" id="JAHLQN010000001">
    <property type="protein sequence ID" value="MBU5627869.1"/>
    <property type="molecule type" value="Genomic_DNA"/>
</dbReference>
<dbReference type="CDD" id="cd19100">
    <property type="entry name" value="AKR_unchar"/>
    <property type="match status" value="1"/>
</dbReference>
<dbReference type="InterPro" id="IPR023210">
    <property type="entry name" value="NADP_OxRdtase_dom"/>
</dbReference>
<dbReference type="PROSITE" id="PS00198">
    <property type="entry name" value="4FE4S_FER_1"/>
    <property type="match status" value="1"/>
</dbReference>
<dbReference type="Proteomes" id="UP000787672">
    <property type="component" value="Unassembled WGS sequence"/>
</dbReference>
<accession>A0ABS6FC68</accession>
<proteinExistence type="predicted"/>
<organism evidence="5 6">
    <name type="scientific">Dysosmobacter acutus</name>
    <dbReference type="NCBI Taxonomy" id="2841504"/>
    <lineage>
        <taxon>Bacteria</taxon>
        <taxon>Bacillati</taxon>
        <taxon>Bacillota</taxon>
        <taxon>Clostridia</taxon>
        <taxon>Eubacteriales</taxon>
        <taxon>Oscillospiraceae</taxon>
        <taxon>Dysosmobacter</taxon>
    </lineage>
</organism>
<dbReference type="PANTHER" id="PTHR43312:SF1">
    <property type="entry name" value="NADP-DEPENDENT OXIDOREDUCTASE DOMAIN-CONTAINING PROTEIN"/>
    <property type="match status" value="1"/>
</dbReference>
<reference evidence="5 6" key="1">
    <citation type="submission" date="2021-06" db="EMBL/GenBank/DDBJ databases">
        <authorList>
            <person name="Sun Q."/>
            <person name="Li D."/>
        </authorList>
    </citation>
    <scope>NUCLEOTIDE SEQUENCE [LARGE SCALE GENOMIC DNA]</scope>
    <source>
        <strain evidence="5 6">MSJ-2</strain>
    </source>
</reference>
<evidence type="ECO:0000313" key="5">
    <source>
        <dbReference type="EMBL" id="MBU5627869.1"/>
    </source>
</evidence>
<dbReference type="PROSITE" id="PS51379">
    <property type="entry name" value="4FE4S_FER_2"/>
    <property type="match status" value="1"/>
</dbReference>
<dbReference type="RefSeq" id="WP_216633189.1">
    <property type="nucleotide sequence ID" value="NZ_JAHLQN010000001.1"/>
</dbReference>
<dbReference type="Pfam" id="PF00248">
    <property type="entry name" value="Aldo_ket_red"/>
    <property type="match status" value="1"/>
</dbReference>